<comment type="caution">
    <text evidence="1">The sequence shown here is derived from an EMBL/GenBank/DDBJ whole genome shotgun (WGS) entry which is preliminary data.</text>
</comment>
<name>A0A2C6MAI6_9FIRM</name>
<keyword evidence="2" id="KW-1185">Reference proteome</keyword>
<dbReference type="InterPro" id="IPR017587">
    <property type="entry name" value="YqeC"/>
</dbReference>
<dbReference type="EMBL" id="AWQQ01000024">
    <property type="protein sequence ID" value="PHJ39367.1"/>
    <property type="molecule type" value="Genomic_DNA"/>
</dbReference>
<evidence type="ECO:0000313" key="1">
    <source>
        <dbReference type="EMBL" id="PHJ39367.1"/>
    </source>
</evidence>
<gene>
    <name evidence="1" type="ORF">P378_04185</name>
</gene>
<dbReference type="AlphaFoldDB" id="A0A2C6MAI6"/>
<dbReference type="RefSeq" id="WP_180260966.1">
    <property type="nucleotide sequence ID" value="NZ_AWQQ01000024.1"/>
</dbReference>
<dbReference type="Pfam" id="PF19842">
    <property type="entry name" value="YqeC"/>
    <property type="match status" value="1"/>
</dbReference>
<proteinExistence type="predicted"/>
<organism evidence="1 2">
    <name type="scientific">Desulforamulus profundi</name>
    <dbReference type="NCBI Taxonomy" id="1383067"/>
    <lineage>
        <taxon>Bacteria</taxon>
        <taxon>Bacillati</taxon>
        <taxon>Bacillota</taxon>
        <taxon>Clostridia</taxon>
        <taxon>Eubacteriales</taxon>
        <taxon>Peptococcaceae</taxon>
        <taxon>Desulforamulus</taxon>
    </lineage>
</organism>
<evidence type="ECO:0000313" key="2">
    <source>
        <dbReference type="Proteomes" id="UP000222564"/>
    </source>
</evidence>
<accession>A0A2C6MAI6</accession>
<sequence length="73" mass="8402">MKLINALTLKNKEMICFVGAGGKSGLLSLLARECAVTGARVLVTTSTKMYYRQLKDCSLRLYWRKRKTCWINW</sequence>
<reference evidence="1 2" key="1">
    <citation type="submission" date="2013-09" db="EMBL/GenBank/DDBJ databases">
        <title>Biodegradation of hydrocarbons in the deep terrestrial subsurface : characterization of a microbial consortium composed of two Desulfotomaculum species originating from a deep geological formation.</title>
        <authorList>
            <person name="Aullo T."/>
            <person name="Berlendis S."/>
            <person name="Lascourreges J.-F."/>
            <person name="Dessort D."/>
            <person name="Saint-Laurent S."/>
            <person name="Schraauwers B."/>
            <person name="Mas J."/>
            <person name="Magot M."/>
            <person name="Ranchou-Peyruse A."/>
        </authorList>
    </citation>
    <scope>NUCLEOTIDE SEQUENCE [LARGE SCALE GENOMIC DNA]</scope>
    <source>
        <strain evidence="1 2">Bs107</strain>
    </source>
</reference>
<evidence type="ECO:0008006" key="3">
    <source>
        <dbReference type="Google" id="ProtNLM"/>
    </source>
</evidence>
<dbReference type="Proteomes" id="UP000222564">
    <property type="component" value="Unassembled WGS sequence"/>
</dbReference>
<protein>
    <recommendedName>
        <fullName evidence="3">Selenium-dependent hydroxylase accessory protein YqeC</fullName>
    </recommendedName>
</protein>